<evidence type="ECO:0000256" key="1">
    <source>
        <dbReference type="ARBA" id="ARBA00022553"/>
    </source>
</evidence>
<keyword evidence="5" id="KW-1185">Reference proteome</keyword>
<dbReference type="InterPro" id="IPR008984">
    <property type="entry name" value="SMAD_FHA_dom_sf"/>
</dbReference>
<evidence type="ECO:0000259" key="3">
    <source>
        <dbReference type="PROSITE" id="PS50006"/>
    </source>
</evidence>
<organism evidence="4 5">
    <name type="scientific">Streptomyces tropicalis</name>
    <dbReference type="NCBI Taxonomy" id="3034234"/>
    <lineage>
        <taxon>Bacteria</taxon>
        <taxon>Bacillati</taxon>
        <taxon>Actinomycetota</taxon>
        <taxon>Actinomycetes</taxon>
        <taxon>Kitasatosporales</taxon>
        <taxon>Streptomycetaceae</taxon>
        <taxon>Streptomyces</taxon>
    </lineage>
</organism>
<protein>
    <recommendedName>
        <fullName evidence="3">FHA domain-containing protein</fullName>
    </recommendedName>
</protein>
<evidence type="ECO:0000313" key="4">
    <source>
        <dbReference type="EMBL" id="MDF3300050.1"/>
    </source>
</evidence>
<reference evidence="4 5" key="1">
    <citation type="submission" date="2023-03" db="EMBL/GenBank/DDBJ databases">
        <title>Draft genome sequence of Streptomyces sp. K1PA1 isolated from peat swamp forest in Thailand.</title>
        <authorList>
            <person name="Klaysubun C."/>
            <person name="Duangmal K."/>
        </authorList>
    </citation>
    <scope>NUCLEOTIDE SEQUENCE [LARGE SCALE GENOMIC DNA]</scope>
    <source>
        <strain evidence="4 5">K1PA1</strain>
    </source>
</reference>
<feature type="compositionally biased region" description="Low complexity" evidence="2">
    <location>
        <begin position="263"/>
        <end position="277"/>
    </location>
</feature>
<dbReference type="EMBL" id="JARJBB010000007">
    <property type="protein sequence ID" value="MDF3300050.1"/>
    <property type="molecule type" value="Genomic_DNA"/>
</dbReference>
<feature type="region of interest" description="Disordered" evidence="2">
    <location>
        <begin position="240"/>
        <end position="296"/>
    </location>
</feature>
<dbReference type="InterPro" id="IPR000253">
    <property type="entry name" value="FHA_dom"/>
</dbReference>
<feature type="compositionally biased region" description="Low complexity" evidence="2">
    <location>
        <begin position="286"/>
        <end position="296"/>
    </location>
</feature>
<proteinExistence type="predicted"/>
<keyword evidence="1" id="KW-0597">Phosphoprotein</keyword>
<dbReference type="PROSITE" id="PS50006">
    <property type="entry name" value="FHA_DOMAIN"/>
    <property type="match status" value="1"/>
</dbReference>
<comment type="caution">
    <text evidence="4">The sequence shown here is derived from an EMBL/GenBank/DDBJ whole genome shotgun (WGS) entry which is preliminary data.</text>
</comment>
<gene>
    <name evidence="4" type="ORF">P3H78_15710</name>
</gene>
<dbReference type="RefSeq" id="WP_276109607.1">
    <property type="nucleotide sequence ID" value="NZ_JARJBB010000007.1"/>
</dbReference>
<evidence type="ECO:0000256" key="2">
    <source>
        <dbReference type="SAM" id="MobiDB-lite"/>
    </source>
</evidence>
<dbReference type="Proteomes" id="UP001221150">
    <property type="component" value="Unassembled WGS sequence"/>
</dbReference>
<dbReference type="CDD" id="cd00060">
    <property type="entry name" value="FHA"/>
    <property type="match status" value="1"/>
</dbReference>
<feature type="domain" description="FHA" evidence="3">
    <location>
        <begin position="376"/>
        <end position="440"/>
    </location>
</feature>
<dbReference type="Gene3D" id="2.60.200.20">
    <property type="match status" value="1"/>
</dbReference>
<dbReference type="Pfam" id="PF00498">
    <property type="entry name" value="FHA"/>
    <property type="match status" value="1"/>
</dbReference>
<name>A0ABT6A886_9ACTN</name>
<dbReference type="SUPFAM" id="SSF49879">
    <property type="entry name" value="SMAD/FHA domain"/>
    <property type="match status" value="1"/>
</dbReference>
<evidence type="ECO:0000313" key="5">
    <source>
        <dbReference type="Proteomes" id="UP001221150"/>
    </source>
</evidence>
<sequence>MHVLIDVSNVCRDHRGWQTTDIQLARAADLPPPPPVKERREAVLERYLAVREAARNKWGKSARIRGWADSSLIRRFSEADRELYRHLVAAQEIREAAEADDPLLRDAKTLRAVVISKDNFRGKRGEGAHDWLNGTTDRLWEPQAKLVGNQVKVSLIPRRLSDISDSSVRRGANDDLIKANNLTDEDLEYDYRCTNPTCPLGRKDKLAVFPMRPLGRTGDLLCPKCSVKVVRIGRRNEPVKRWKNQKSQRQQARATEGSEELLRLPPLDGLPLSGELGAVRAGPTTDSSAASVPPRAAVADVPQPMFAPSPPDTIGWGTSDGIGEPTGAPVPSWQASAPIPAPASAPDHAMVSRFLHLEIDIRGRRVHTETVPPGRVVLGRLPTARETLPKGELGLNISSDLGEEAWDVSRRHMVIRFTEEGTVSLLDTSVNGVCLDGEPMARDSHVPWTGQRISILDGQIQVRLRVAHG</sequence>
<accession>A0ABT6A886</accession>